<dbReference type="RefSeq" id="WP_223629450.1">
    <property type="nucleotide sequence ID" value="NZ_JAIQDJ010000006.1"/>
</dbReference>
<name>A0ABS7TFP4_9GAMM</name>
<evidence type="ECO:0000259" key="2">
    <source>
        <dbReference type="Pfam" id="PF12146"/>
    </source>
</evidence>
<comment type="similarity">
    <text evidence="1">Belongs to the AB hydrolase superfamily. AB hydrolase 4 family.</text>
</comment>
<dbReference type="InterPro" id="IPR029058">
    <property type="entry name" value="AB_hydrolase_fold"/>
</dbReference>
<dbReference type="InterPro" id="IPR012020">
    <property type="entry name" value="ABHD4"/>
</dbReference>
<accession>A0ABS7TFP4</accession>
<feature type="domain" description="Serine aminopeptidase S33" evidence="2">
    <location>
        <begin position="65"/>
        <end position="302"/>
    </location>
</feature>
<dbReference type="EMBL" id="JAIQDJ010000006">
    <property type="protein sequence ID" value="MBZ4186681.1"/>
    <property type="molecule type" value="Genomic_DNA"/>
</dbReference>
<dbReference type="PANTHER" id="PTHR10794">
    <property type="entry name" value="ABHYDROLASE DOMAIN-CONTAINING PROTEIN"/>
    <property type="match status" value="1"/>
</dbReference>
<dbReference type="Gene3D" id="3.40.50.1820">
    <property type="entry name" value="alpha/beta hydrolase"/>
    <property type="match status" value="1"/>
</dbReference>
<reference evidence="3" key="1">
    <citation type="submission" date="2021-09" db="EMBL/GenBank/DDBJ databases">
        <authorList>
            <person name="Wu T."/>
            <person name="Guo S.Z."/>
        </authorList>
    </citation>
    <scope>NUCLEOTIDE SEQUENCE</scope>
    <source>
        <strain evidence="3">RSS-23</strain>
    </source>
</reference>
<protein>
    <submittedName>
        <fullName evidence="3">Alpha/beta fold hydrolase</fullName>
    </submittedName>
</protein>
<dbReference type="InterPro" id="IPR022742">
    <property type="entry name" value="Hydrolase_4"/>
</dbReference>
<dbReference type="Pfam" id="PF12146">
    <property type="entry name" value="Hydrolase_4"/>
    <property type="match status" value="1"/>
</dbReference>
<evidence type="ECO:0000313" key="4">
    <source>
        <dbReference type="Proteomes" id="UP001430290"/>
    </source>
</evidence>
<dbReference type="GO" id="GO:0016787">
    <property type="term" value="F:hydrolase activity"/>
    <property type="evidence" value="ECO:0007669"/>
    <property type="project" value="UniProtKB-KW"/>
</dbReference>
<comment type="caution">
    <text evidence="3">The sequence shown here is derived from an EMBL/GenBank/DDBJ whole genome shotgun (WGS) entry which is preliminary data.</text>
</comment>
<organism evidence="3 4">
    <name type="scientific">Thermomonas beijingensis</name>
    <dbReference type="NCBI Taxonomy" id="2872701"/>
    <lineage>
        <taxon>Bacteria</taxon>
        <taxon>Pseudomonadati</taxon>
        <taxon>Pseudomonadota</taxon>
        <taxon>Gammaproteobacteria</taxon>
        <taxon>Lysobacterales</taxon>
        <taxon>Lysobacteraceae</taxon>
        <taxon>Thermomonas</taxon>
    </lineage>
</organism>
<dbReference type="Proteomes" id="UP001430290">
    <property type="component" value="Unassembled WGS sequence"/>
</dbReference>
<sequence>MTASPFLAPRWLRNRHAQSLLASSPMRSARGRVRLQQAAATHQPMVLEVGSGVRLHGIASLPAAQPPRAMALLLHGWEGSAESSYMRLTAAQLLHAGLAVFRLNFRDHGNSHHLNEGVFHSNRLDEVLAAAGTVAKLWPDLPLVAAGYSLGGNFALRLALRAPAAGLPLQRVAAVCPLLDPAGAMDQMEAGPAFYLRYFERKWRQSLARKRALFPQVHTFGNDVLQLPMRALTAWMVHNNTDFADLEAYFNGYCIAGDRLQALQLPAHVLMAEDDPVIPLAQFHRIATLPMVSVELAHHGGHCGFIEGASLDGYAERWVAQTLLAALA</sequence>
<keyword evidence="4" id="KW-1185">Reference proteome</keyword>
<dbReference type="SUPFAM" id="SSF53474">
    <property type="entry name" value="alpha/beta-Hydrolases"/>
    <property type="match status" value="1"/>
</dbReference>
<keyword evidence="3" id="KW-0378">Hydrolase</keyword>
<evidence type="ECO:0000256" key="1">
    <source>
        <dbReference type="ARBA" id="ARBA00010884"/>
    </source>
</evidence>
<proteinExistence type="inferred from homology"/>
<gene>
    <name evidence="3" type="ORF">K7B09_10140</name>
</gene>
<dbReference type="InterPro" id="IPR050960">
    <property type="entry name" value="AB_hydrolase_4_sf"/>
</dbReference>
<dbReference type="PIRSF" id="PIRSF005211">
    <property type="entry name" value="Ab_hydro_YheT"/>
    <property type="match status" value="1"/>
</dbReference>
<dbReference type="PANTHER" id="PTHR10794:SF63">
    <property type="entry name" value="ALPHA_BETA HYDROLASE 1, ISOFORM A"/>
    <property type="match status" value="1"/>
</dbReference>
<evidence type="ECO:0000313" key="3">
    <source>
        <dbReference type="EMBL" id="MBZ4186681.1"/>
    </source>
</evidence>